<feature type="transmembrane region" description="Helical" evidence="6">
    <location>
        <begin position="182"/>
        <end position="201"/>
    </location>
</feature>
<feature type="transmembrane region" description="Helical" evidence="6">
    <location>
        <begin position="213"/>
        <end position="235"/>
    </location>
</feature>
<evidence type="ECO:0000256" key="2">
    <source>
        <dbReference type="ARBA" id="ARBA00022475"/>
    </source>
</evidence>
<evidence type="ECO:0000313" key="8">
    <source>
        <dbReference type="EMBL" id="CAB3288567.1"/>
    </source>
</evidence>
<dbReference type="Pfam" id="PF01757">
    <property type="entry name" value="Acyl_transf_3"/>
    <property type="match status" value="1"/>
</dbReference>
<keyword evidence="4 6" id="KW-1133">Transmembrane helix</keyword>
<feature type="transmembrane region" description="Helical" evidence="6">
    <location>
        <begin position="124"/>
        <end position="144"/>
    </location>
</feature>
<feature type="transmembrane region" description="Helical" evidence="6">
    <location>
        <begin position="49"/>
        <end position="67"/>
    </location>
</feature>
<keyword evidence="5 6" id="KW-0472">Membrane</keyword>
<feature type="domain" description="Acyltransferase 3" evidence="7">
    <location>
        <begin position="5"/>
        <end position="356"/>
    </location>
</feature>
<keyword evidence="8" id="KW-0012">Acyltransferase</keyword>
<evidence type="ECO:0000256" key="4">
    <source>
        <dbReference type="ARBA" id="ARBA00022989"/>
    </source>
</evidence>
<evidence type="ECO:0000256" key="6">
    <source>
        <dbReference type="SAM" id="Phobius"/>
    </source>
</evidence>
<accession>A0A8D6PTX5</accession>
<dbReference type="Proteomes" id="UP000679213">
    <property type="component" value="Chromosome I"/>
</dbReference>
<dbReference type="EMBL" id="LR792632">
    <property type="protein sequence ID" value="CAB3288567.1"/>
    <property type="molecule type" value="Genomic_DNA"/>
</dbReference>
<name>A0A8D6PTX5_9EURY</name>
<dbReference type="GO" id="GO:0005886">
    <property type="term" value="C:plasma membrane"/>
    <property type="evidence" value="ECO:0007669"/>
    <property type="project" value="UniProtKB-SubCell"/>
</dbReference>
<dbReference type="PANTHER" id="PTHR40074">
    <property type="entry name" value="O-ACETYLTRANSFERASE WECH"/>
    <property type="match status" value="1"/>
</dbReference>
<gene>
    <name evidence="8" type="ORF">MLAUSG7_0791</name>
</gene>
<keyword evidence="3 6" id="KW-0812">Transmembrane</keyword>
<feature type="transmembrane region" description="Helical" evidence="6">
    <location>
        <begin position="12"/>
        <end position="29"/>
    </location>
</feature>
<keyword evidence="8" id="KW-0808">Transferase</keyword>
<evidence type="ECO:0000256" key="1">
    <source>
        <dbReference type="ARBA" id="ARBA00004651"/>
    </source>
</evidence>
<evidence type="ECO:0000259" key="7">
    <source>
        <dbReference type="Pfam" id="PF01757"/>
    </source>
</evidence>
<sequence length="374" mass="44766">MKRIVELDYLRGIAILGVIAIHVSGYGIFDLNIYYKLFYVLMNNLTRFAVPFFIIISGMVLSYKYANNGINYISFIKKRISFIFIPYLFFVLIYYYFFHIARGESFSVINFLKYIISGYVAPHLYFIPLIFQFYILFPIFISIAKYLNSKKLLTNLVVFIIFGIISIYSVCYLHILSWGFPLMITQAYFFLFGCILGLNIRKFKDEFLNDKENLIRILILWSILAVYIILDGLYLKTFKFYNDFHFYFYYFGITGYSILLFILLFKLSNYIHNKKIFNIILKIGQYSFGIYLIHYLFVRYDLFIRGIYQLLKGVINNNFLKFLNNSIINLNIQYYNSVSYFILYFILVLILSYITTYLFTELKIKIKKHRRTLL</sequence>
<keyword evidence="9" id="KW-1185">Reference proteome</keyword>
<feature type="transmembrane region" description="Helical" evidence="6">
    <location>
        <begin position="338"/>
        <end position="360"/>
    </location>
</feature>
<feature type="transmembrane region" description="Helical" evidence="6">
    <location>
        <begin position="79"/>
        <end position="97"/>
    </location>
</feature>
<feature type="transmembrane region" description="Helical" evidence="6">
    <location>
        <begin position="247"/>
        <end position="267"/>
    </location>
</feature>
<dbReference type="InterPro" id="IPR002656">
    <property type="entry name" value="Acyl_transf_3_dom"/>
</dbReference>
<reference evidence="8 9" key="1">
    <citation type="submission" date="2020-04" db="EMBL/GenBank/DDBJ databases">
        <authorList>
            <consortium name="Genoscope - CEA"/>
            <person name="William W."/>
        </authorList>
    </citation>
    <scope>NUCLEOTIDE SEQUENCE [LARGE SCALE GENOMIC DNA]</scope>
    <source>
        <strain evidence="8 9">SG7</strain>
    </source>
</reference>
<feature type="transmembrane region" description="Helical" evidence="6">
    <location>
        <begin position="279"/>
        <end position="298"/>
    </location>
</feature>
<protein>
    <submittedName>
        <fullName evidence="8">Putative Acyltransferase 3</fullName>
    </submittedName>
</protein>
<dbReference type="GO" id="GO:0009246">
    <property type="term" value="P:enterobacterial common antigen biosynthetic process"/>
    <property type="evidence" value="ECO:0007669"/>
    <property type="project" value="TreeGrafter"/>
</dbReference>
<evidence type="ECO:0000313" key="9">
    <source>
        <dbReference type="Proteomes" id="UP000679213"/>
    </source>
</evidence>
<dbReference type="AlphaFoldDB" id="A0A8D6PTX5"/>
<comment type="subcellular location">
    <subcellularLocation>
        <location evidence="1">Cell membrane</location>
        <topology evidence="1">Multi-pass membrane protein</topology>
    </subcellularLocation>
</comment>
<dbReference type="PANTHER" id="PTHR40074:SF2">
    <property type="entry name" value="O-ACETYLTRANSFERASE WECH"/>
    <property type="match status" value="1"/>
</dbReference>
<evidence type="ECO:0000256" key="3">
    <source>
        <dbReference type="ARBA" id="ARBA00022692"/>
    </source>
</evidence>
<evidence type="ECO:0000256" key="5">
    <source>
        <dbReference type="ARBA" id="ARBA00023136"/>
    </source>
</evidence>
<dbReference type="KEGG" id="mesg:MLAUSG7_0791"/>
<proteinExistence type="predicted"/>
<dbReference type="GO" id="GO:0016413">
    <property type="term" value="F:O-acetyltransferase activity"/>
    <property type="evidence" value="ECO:0007669"/>
    <property type="project" value="TreeGrafter"/>
</dbReference>
<feature type="transmembrane region" description="Helical" evidence="6">
    <location>
        <begin position="156"/>
        <end position="176"/>
    </location>
</feature>
<organism evidence="8 9">
    <name type="scientific">Methanocaldococcus lauensis</name>
    <dbReference type="NCBI Taxonomy" id="2546128"/>
    <lineage>
        <taxon>Archaea</taxon>
        <taxon>Methanobacteriati</taxon>
        <taxon>Methanobacteriota</taxon>
        <taxon>Methanomada group</taxon>
        <taxon>Methanococci</taxon>
        <taxon>Methanococcales</taxon>
        <taxon>Methanocaldococcaceae</taxon>
        <taxon>Methanocaldococcus</taxon>
    </lineage>
</organism>
<keyword evidence="2" id="KW-1003">Cell membrane</keyword>